<sequence>MRLIRGVDKVSYVATNCANGKRGVLINDRSFSTPGLISLEKYRGLVLKFHLENQRIG</sequence>
<accession>A0A517YL64</accession>
<dbReference type="AlphaFoldDB" id="A0A517YL64"/>
<proteinExistence type="predicted"/>
<dbReference type="KEGG" id="aagg:ETAA8_60930"/>
<gene>
    <name evidence="1" type="ORF">ETAA8_60930</name>
</gene>
<evidence type="ECO:0000313" key="1">
    <source>
        <dbReference type="EMBL" id="QDU30940.1"/>
    </source>
</evidence>
<evidence type="ECO:0000313" key="2">
    <source>
        <dbReference type="Proteomes" id="UP000315017"/>
    </source>
</evidence>
<organism evidence="1 2">
    <name type="scientific">Anatilimnocola aggregata</name>
    <dbReference type="NCBI Taxonomy" id="2528021"/>
    <lineage>
        <taxon>Bacteria</taxon>
        <taxon>Pseudomonadati</taxon>
        <taxon>Planctomycetota</taxon>
        <taxon>Planctomycetia</taxon>
        <taxon>Pirellulales</taxon>
        <taxon>Pirellulaceae</taxon>
        <taxon>Anatilimnocola</taxon>
    </lineage>
</organism>
<dbReference type="Proteomes" id="UP000315017">
    <property type="component" value="Chromosome"/>
</dbReference>
<dbReference type="EMBL" id="CP036274">
    <property type="protein sequence ID" value="QDU30940.1"/>
    <property type="molecule type" value="Genomic_DNA"/>
</dbReference>
<name>A0A517YL64_9BACT</name>
<keyword evidence="2" id="KW-1185">Reference proteome</keyword>
<protein>
    <submittedName>
        <fullName evidence="1">Uncharacterized protein</fullName>
    </submittedName>
</protein>
<reference evidence="1 2" key="1">
    <citation type="submission" date="2019-02" db="EMBL/GenBank/DDBJ databases">
        <title>Deep-cultivation of Planctomycetes and their phenomic and genomic characterization uncovers novel biology.</title>
        <authorList>
            <person name="Wiegand S."/>
            <person name="Jogler M."/>
            <person name="Boedeker C."/>
            <person name="Pinto D."/>
            <person name="Vollmers J."/>
            <person name="Rivas-Marin E."/>
            <person name="Kohn T."/>
            <person name="Peeters S.H."/>
            <person name="Heuer A."/>
            <person name="Rast P."/>
            <person name="Oberbeckmann S."/>
            <person name="Bunk B."/>
            <person name="Jeske O."/>
            <person name="Meyerdierks A."/>
            <person name="Storesund J.E."/>
            <person name="Kallscheuer N."/>
            <person name="Luecker S."/>
            <person name="Lage O.M."/>
            <person name="Pohl T."/>
            <person name="Merkel B.J."/>
            <person name="Hornburger P."/>
            <person name="Mueller R.-W."/>
            <person name="Bruemmer F."/>
            <person name="Labrenz M."/>
            <person name="Spormann A.M."/>
            <person name="Op den Camp H."/>
            <person name="Overmann J."/>
            <person name="Amann R."/>
            <person name="Jetten M.S.M."/>
            <person name="Mascher T."/>
            <person name="Medema M.H."/>
            <person name="Devos D.P."/>
            <person name="Kaster A.-K."/>
            <person name="Ovreas L."/>
            <person name="Rohde M."/>
            <person name="Galperin M.Y."/>
            <person name="Jogler C."/>
        </authorList>
    </citation>
    <scope>NUCLEOTIDE SEQUENCE [LARGE SCALE GENOMIC DNA]</scope>
    <source>
        <strain evidence="1 2">ETA_A8</strain>
    </source>
</reference>